<dbReference type="Gene3D" id="3.40.640.10">
    <property type="entry name" value="Type I PLP-dependent aspartate aminotransferase-like (Major domain)"/>
    <property type="match status" value="1"/>
</dbReference>
<dbReference type="Proteomes" id="UP000053235">
    <property type="component" value="Unassembled WGS sequence"/>
</dbReference>
<evidence type="ECO:0000256" key="6">
    <source>
        <dbReference type="RuleBase" id="RU003560"/>
    </source>
</evidence>
<dbReference type="PANTHER" id="PTHR42684:SF1">
    <property type="entry name" value="BETA-ALANINE--PYRUVATE AMINOTRANSFERASE"/>
    <property type="match status" value="1"/>
</dbReference>
<evidence type="ECO:0000256" key="3">
    <source>
        <dbReference type="ARBA" id="ARBA00022576"/>
    </source>
</evidence>
<organism evidence="7 8">
    <name type="scientific">Roseibium alexandrii</name>
    <dbReference type="NCBI Taxonomy" id="388408"/>
    <lineage>
        <taxon>Bacteria</taxon>
        <taxon>Pseudomonadati</taxon>
        <taxon>Pseudomonadota</taxon>
        <taxon>Alphaproteobacteria</taxon>
        <taxon>Hyphomicrobiales</taxon>
        <taxon>Stappiaceae</taxon>
        <taxon>Roseibium</taxon>
    </lineage>
</organism>
<dbReference type="GO" id="GO:0009102">
    <property type="term" value="P:biotin biosynthetic process"/>
    <property type="evidence" value="ECO:0007669"/>
    <property type="project" value="TreeGrafter"/>
</dbReference>
<dbReference type="InterPro" id="IPR015422">
    <property type="entry name" value="PyrdxlP-dep_Trfase_small"/>
</dbReference>
<keyword evidence="8" id="KW-1185">Reference proteome</keyword>
<dbReference type="InterPro" id="IPR015421">
    <property type="entry name" value="PyrdxlP-dep_Trfase_major"/>
</dbReference>
<keyword evidence="7" id="KW-0670">Pyruvate</keyword>
<dbReference type="InterPro" id="IPR015424">
    <property type="entry name" value="PyrdxlP-dep_Trfase"/>
</dbReference>
<evidence type="ECO:0000256" key="1">
    <source>
        <dbReference type="ARBA" id="ARBA00001933"/>
    </source>
</evidence>
<keyword evidence="5 6" id="KW-0663">Pyridoxal phosphate</keyword>
<dbReference type="GO" id="GO:0030170">
    <property type="term" value="F:pyridoxal phosphate binding"/>
    <property type="evidence" value="ECO:0007669"/>
    <property type="project" value="InterPro"/>
</dbReference>
<evidence type="ECO:0000313" key="7">
    <source>
        <dbReference type="EMBL" id="CTQ64336.1"/>
    </source>
</evidence>
<dbReference type="SUPFAM" id="SSF53383">
    <property type="entry name" value="PLP-dependent transferases"/>
    <property type="match status" value="1"/>
</dbReference>
<dbReference type="PIRSF" id="PIRSF000521">
    <property type="entry name" value="Transaminase_4ab_Lys_Orn"/>
    <property type="match status" value="1"/>
</dbReference>
<dbReference type="GO" id="GO:0004015">
    <property type="term" value="F:adenosylmethionine-8-amino-7-oxononanoate transaminase activity"/>
    <property type="evidence" value="ECO:0007669"/>
    <property type="project" value="TreeGrafter"/>
</dbReference>
<dbReference type="RefSeq" id="WP_055670244.1">
    <property type="nucleotide sequence ID" value="NZ_CXWD01000001.1"/>
</dbReference>
<dbReference type="OrthoDB" id="9801834at2"/>
<evidence type="ECO:0000256" key="4">
    <source>
        <dbReference type="ARBA" id="ARBA00022679"/>
    </source>
</evidence>
<dbReference type="PANTHER" id="PTHR42684">
    <property type="entry name" value="ADENOSYLMETHIONINE-8-AMINO-7-OXONONANOATE AMINOTRANSFERASE"/>
    <property type="match status" value="1"/>
</dbReference>
<dbReference type="STRING" id="388408.LAX5112_00261"/>
<sequence>MSSSASAASSQAATNNLEAFWMPYTANRQFKQNPRMFVGAKDMHYTTADGREVLDGTAGLWCCNAGHGRPKIVEAVQNQVAEMDYAPAFQMGHPKAFELAARLTAMMPSPLDHVFFTNSGSESVDTALKIALGYQRSIGQGTRTRFIGRERGYHGTGFGGISVGGIVANRKQFGNMLNGVDHLPHTHDLSRNAFSRGEPKNGAEYAEELIRLVQLHDASTIAAVIVEPVAGSTGVLIPPVGYLKRLREICDQNGILLIFDEVITGFGRLGTPFAVDYFDVIPDMVTTAKGITSGVIPMGAVFCAKKIYDAFMDGPDHLIELFHGYTYSGHPIACAAALATLDTYEEEGLLTRAASLAQYWEDGLHSLKDCPNVIDIRNLGLIGAIELTPIDGAPTKRAFSAFLKAYDDGILIRTTGDIIALSPPLIISEAQIDELFGKLRTVLDAID</sequence>
<dbReference type="CDD" id="cd00610">
    <property type="entry name" value="OAT_like"/>
    <property type="match status" value="1"/>
</dbReference>
<keyword evidence="3 7" id="KW-0032">Aminotransferase</keyword>
<evidence type="ECO:0000256" key="2">
    <source>
        <dbReference type="ARBA" id="ARBA00008954"/>
    </source>
</evidence>
<accession>A0A0M6ZQ78</accession>
<dbReference type="FunFam" id="3.40.640.10:FF:000014">
    <property type="entry name" value="Adenosylmethionine-8-amino-7-oxononanoate aminotransferase, probable"/>
    <property type="match status" value="1"/>
</dbReference>
<dbReference type="EMBL" id="CXWD01000001">
    <property type="protein sequence ID" value="CTQ64336.1"/>
    <property type="molecule type" value="Genomic_DNA"/>
</dbReference>
<dbReference type="InterPro" id="IPR049704">
    <property type="entry name" value="Aminotrans_3_PPA_site"/>
</dbReference>
<proteinExistence type="inferred from homology"/>
<evidence type="ECO:0000313" key="8">
    <source>
        <dbReference type="Proteomes" id="UP000053235"/>
    </source>
</evidence>
<dbReference type="GO" id="GO:0016223">
    <property type="term" value="F:beta-alanine:pyruvate transaminase activity"/>
    <property type="evidence" value="ECO:0007669"/>
    <property type="project" value="UniProtKB-EC"/>
</dbReference>
<dbReference type="Gene3D" id="3.90.1150.10">
    <property type="entry name" value="Aspartate Aminotransferase, domain 1"/>
    <property type="match status" value="1"/>
</dbReference>
<comment type="similarity">
    <text evidence="2 6">Belongs to the class-III pyridoxal-phosphate-dependent aminotransferase family.</text>
</comment>
<keyword evidence="4 7" id="KW-0808">Transferase</keyword>
<evidence type="ECO:0000256" key="5">
    <source>
        <dbReference type="ARBA" id="ARBA00022898"/>
    </source>
</evidence>
<name>A0A0M6ZQ78_9HYPH</name>
<reference evidence="8" key="1">
    <citation type="submission" date="2015-07" db="EMBL/GenBank/DDBJ databases">
        <authorList>
            <person name="Rodrigo-Torres Lidia"/>
            <person name="Arahal R.David."/>
        </authorList>
    </citation>
    <scope>NUCLEOTIDE SEQUENCE [LARGE SCALE GENOMIC DNA]</scope>
    <source>
        <strain evidence="8">CECT 5112</strain>
    </source>
</reference>
<dbReference type="EC" id="2.6.1.18" evidence="7"/>
<dbReference type="Pfam" id="PF00202">
    <property type="entry name" value="Aminotran_3"/>
    <property type="match status" value="1"/>
</dbReference>
<dbReference type="PROSITE" id="PS00600">
    <property type="entry name" value="AA_TRANSFER_CLASS_3"/>
    <property type="match status" value="1"/>
</dbReference>
<dbReference type="AlphaFoldDB" id="A0A0M6ZQ78"/>
<protein>
    <submittedName>
        <fullName evidence="7">Omega-amino acid--pyruvate aminotransferase</fullName>
        <ecNumber evidence="7">2.6.1.18</ecNumber>
    </submittedName>
</protein>
<gene>
    <name evidence="7" type="ORF">LAX5112_00261</name>
</gene>
<dbReference type="InterPro" id="IPR005814">
    <property type="entry name" value="Aminotrans_3"/>
</dbReference>
<comment type="cofactor">
    <cofactor evidence="1">
        <name>pyridoxal 5'-phosphate</name>
        <dbReference type="ChEBI" id="CHEBI:597326"/>
    </cofactor>
</comment>